<dbReference type="Gene3D" id="2.160.20.10">
    <property type="entry name" value="Single-stranded right-handed beta-helix, Pectin lyase-like"/>
    <property type="match status" value="1"/>
</dbReference>
<evidence type="ECO:0000313" key="9">
    <source>
        <dbReference type="EMBL" id="KUI65816.1"/>
    </source>
</evidence>
<evidence type="ECO:0000256" key="5">
    <source>
        <dbReference type="ARBA" id="ARBA00023085"/>
    </source>
</evidence>
<dbReference type="EMBL" id="CM003099">
    <property type="protein sequence ID" value="KUI65816.1"/>
    <property type="molecule type" value="Genomic_DNA"/>
</dbReference>
<dbReference type="EC" id="3.1.1.11" evidence="3"/>
<dbReference type="GO" id="GO:0030599">
    <property type="term" value="F:pectinesterase activity"/>
    <property type="evidence" value="ECO:0007669"/>
    <property type="project" value="UniProtKB-EC"/>
</dbReference>
<dbReference type="SUPFAM" id="SSF51126">
    <property type="entry name" value="Pectin lyase-like"/>
    <property type="match status" value="1"/>
</dbReference>
<dbReference type="Pfam" id="PF01095">
    <property type="entry name" value="Pectinesterase"/>
    <property type="match status" value="2"/>
</dbReference>
<evidence type="ECO:0000256" key="3">
    <source>
        <dbReference type="ARBA" id="ARBA00013229"/>
    </source>
</evidence>
<feature type="domain" description="Pectinesterase catalytic" evidence="8">
    <location>
        <begin position="42"/>
        <end position="188"/>
    </location>
</feature>
<dbReference type="InterPro" id="IPR011050">
    <property type="entry name" value="Pectin_lyase_fold/virulence"/>
</dbReference>
<feature type="domain" description="Pectinesterase catalytic" evidence="8">
    <location>
        <begin position="203"/>
        <end position="318"/>
    </location>
</feature>
<keyword evidence="10" id="KW-1185">Reference proteome</keyword>
<protein>
    <recommendedName>
        <fullName evidence="3">pectinesterase</fullName>
        <ecNumber evidence="3">3.1.1.11</ecNumber>
    </recommendedName>
    <alternativeName>
        <fullName evidence="6">Pectin methylesterase A</fullName>
    </alternativeName>
</protein>
<dbReference type="PANTHER" id="PTHR31321">
    <property type="entry name" value="ACYL-COA THIOESTER HYDROLASE YBHC-RELATED"/>
    <property type="match status" value="1"/>
</dbReference>
<dbReference type="InterPro" id="IPR000070">
    <property type="entry name" value="Pectinesterase_cat"/>
</dbReference>
<dbReference type="OrthoDB" id="2019149at2759"/>
<evidence type="ECO:0000256" key="1">
    <source>
        <dbReference type="ARBA" id="ARBA00005184"/>
    </source>
</evidence>
<gene>
    <name evidence="9" type="ORF">VM1G_02511</name>
</gene>
<evidence type="ECO:0000256" key="6">
    <source>
        <dbReference type="ARBA" id="ARBA00042203"/>
    </source>
</evidence>
<keyword evidence="7" id="KW-0732">Signal</keyword>
<feature type="chain" id="PRO_5011111701" description="pectinesterase" evidence="7">
    <location>
        <begin position="19"/>
        <end position="345"/>
    </location>
</feature>
<evidence type="ECO:0000313" key="10">
    <source>
        <dbReference type="Proteomes" id="UP000078559"/>
    </source>
</evidence>
<dbReference type="SMR" id="A0A194VNR1"/>
<evidence type="ECO:0000256" key="7">
    <source>
        <dbReference type="SAM" id="SignalP"/>
    </source>
</evidence>
<accession>A0A194VNR1</accession>
<evidence type="ECO:0000256" key="4">
    <source>
        <dbReference type="ARBA" id="ARBA00022801"/>
    </source>
</evidence>
<dbReference type="GO" id="GO:0042545">
    <property type="term" value="P:cell wall modification"/>
    <property type="evidence" value="ECO:0007669"/>
    <property type="project" value="InterPro"/>
</dbReference>
<dbReference type="AlphaFoldDB" id="A0A194VNR1"/>
<keyword evidence="4" id="KW-0378">Hydrolase</keyword>
<dbReference type="PANTHER" id="PTHR31321:SF57">
    <property type="entry name" value="PECTINESTERASE 53-RELATED"/>
    <property type="match status" value="1"/>
</dbReference>
<evidence type="ECO:0000259" key="8">
    <source>
        <dbReference type="Pfam" id="PF01095"/>
    </source>
</evidence>
<keyword evidence="5" id="KW-0063">Aspartyl esterase</keyword>
<dbReference type="UniPathway" id="UPA00545">
    <property type="reaction ID" value="UER00823"/>
</dbReference>
<organism evidence="9 10">
    <name type="scientific">Cytospora mali</name>
    <name type="common">Apple Valsa canker fungus</name>
    <name type="synonym">Valsa mali</name>
    <dbReference type="NCBI Taxonomy" id="578113"/>
    <lineage>
        <taxon>Eukaryota</taxon>
        <taxon>Fungi</taxon>
        <taxon>Dikarya</taxon>
        <taxon>Ascomycota</taxon>
        <taxon>Pezizomycotina</taxon>
        <taxon>Sordariomycetes</taxon>
        <taxon>Sordariomycetidae</taxon>
        <taxon>Diaporthales</taxon>
        <taxon>Cytosporaceae</taxon>
        <taxon>Cytospora</taxon>
    </lineage>
</organism>
<feature type="signal peptide" evidence="7">
    <location>
        <begin position="1"/>
        <end position="18"/>
    </location>
</feature>
<sequence length="345" mass="37021">MRAMILGSLALLSAVTTASPLAKRTSRTSPPSGCLVVESGTTTSGYYTTLGAAVDALSGTDDACIFIYSGTYTLTEQVRIDYGGALTLYGYTTNTGTYKENVVTIEWSKTSSAAGSLDASGALNVVSDNFNMYNINVKNTYGSGSQAVALVANGNQQGYYGCGFYGYQDTLYAKSGYQYYSNCYIEGEHILDWGAFISGSNMLQGAVDYIFGDASAWFGECTIASNGGGAVTANSRQESTDTSWYVIDHSVVEAASGYSLDEKVYLGRPWRALARVIYQYTSLSDAINPTGWTTLYDGATPIFEEYENTGDGSSTSDRDYETTATAAVTKSQLWPDGYSWIDTSY</sequence>
<dbReference type="Proteomes" id="UP000078559">
    <property type="component" value="Chromosome 2"/>
</dbReference>
<comment type="similarity">
    <text evidence="2">Belongs to the pectinesterase family.</text>
</comment>
<name>A0A194VNR1_CYTMA</name>
<reference evidence="9" key="1">
    <citation type="submission" date="2014-12" db="EMBL/GenBank/DDBJ databases">
        <title>Genome Sequence of Valsa Canker Pathogens Uncovers a Specific Adaption of Colonization on Woody Bark.</title>
        <authorList>
            <person name="Yin Z."/>
            <person name="Liu H."/>
            <person name="Gao X."/>
            <person name="Li Z."/>
            <person name="Song N."/>
            <person name="Ke X."/>
            <person name="Dai Q."/>
            <person name="Wu Y."/>
            <person name="Sun Y."/>
            <person name="Xu J.-R."/>
            <person name="Kang Z.K."/>
            <person name="Wang L."/>
            <person name="Huang L."/>
        </authorList>
    </citation>
    <scope>NUCLEOTIDE SEQUENCE [LARGE SCALE GENOMIC DNA]</scope>
    <source>
        <strain evidence="9">03-8</strain>
    </source>
</reference>
<evidence type="ECO:0000256" key="2">
    <source>
        <dbReference type="ARBA" id="ARBA00008891"/>
    </source>
</evidence>
<dbReference type="InterPro" id="IPR012334">
    <property type="entry name" value="Pectin_lyas_fold"/>
</dbReference>
<dbReference type="GO" id="GO:0045490">
    <property type="term" value="P:pectin catabolic process"/>
    <property type="evidence" value="ECO:0007669"/>
    <property type="project" value="UniProtKB-UniPathway"/>
</dbReference>
<comment type="pathway">
    <text evidence="1">Glycan metabolism; pectin degradation; 2-dehydro-3-deoxy-D-gluconate from pectin: step 1/5.</text>
</comment>
<proteinExistence type="inferred from homology"/>